<organism evidence="14 15">
    <name type="scientific">Rhodotorula toruloides</name>
    <name type="common">Yeast</name>
    <name type="synonym">Rhodosporidium toruloides</name>
    <dbReference type="NCBI Taxonomy" id="5286"/>
    <lineage>
        <taxon>Eukaryota</taxon>
        <taxon>Fungi</taxon>
        <taxon>Dikarya</taxon>
        <taxon>Basidiomycota</taxon>
        <taxon>Pucciniomycotina</taxon>
        <taxon>Microbotryomycetes</taxon>
        <taxon>Sporidiobolales</taxon>
        <taxon>Sporidiobolaceae</taxon>
        <taxon>Rhodotorula</taxon>
    </lineage>
</organism>
<evidence type="ECO:0000313" key="14">
    <source>
        <dbReference type="EMBL" id="GEM07984.1"/>
    </source>
</evidence>
<evidence type="ECO:0000256" key="2">
    <source>
        <dbReference type="ARBA" id="ARBA00006415"/>
    </source>
</evidence>
<dbReference type="PANTHER" id="PTHR14043">
    <property type="entry name" value="CCAAT DISPLACEMENT PROTEIN-RELATED"/>
    <property type="match status" value="1"/>
</dbReference>
<comment type="caution">
    <text evidence="14">The sequence shown here is derived from an EMBL/GenBank/DDBJ whole genome shotgun (WGS) entry which is preliminary data.</text>
</comment>
<feature type="coiled-coil region" evidence="10">
    <location>
        <begin position="441"/>
        <end position="468"/>
    </location>
</feature>
<evidence type="ECO:0000256" key="4">
    <source>
        <dbReference type="ARBA" id="ARBA00022448"/>
    </source>
</evidence>
<feature type="domain" description="CASP C-terminal" evidence="12">
    <location>
        <begin position="440"/>
        <end position="674"/>
    </location>
</feature>
<feature type="coiled-coil region" evidence="10">
    <location>
        <begin position="124"/>
        <end position="175"/>
    </location>
</feature>
<evidence type="ECO:0000256" key="10">
    <source>
        <dbReference type="SAM" id="Coils"/>
    </source>
</evidence>
<comment type="subcellular location">
    <subcellularLocation>
        <location evidence="1">Golgi apparatus membrane</location>
        <topology evidence="1">Single-pass type IV membrane protein</topology>
    </subcellularLocation>
</comment>
<keyword evidence="6" id="KW-1133">Transmembrane helix</keyword>
<dbReference type="InterPro" id="IPR012955">
    <property type="entry name" value="CASP_C"/>
</dbReference>
<feature type="region of interest" description="Disordered" evidence="11">
    <location>
        <begin position="498"/>
        <end position="519"/>
    </location>
</feature>
<name>A0A511KEZ4_RHOTO</name>
<keyword evidence="7" id="KW-0333">Golgi apparatus</keyword>
<dbReference type="OrthoDB" id="10257567at2759"/>
<dbReference type="InterPro" id="IPR057476">
    <property type="entry name" value="Cux_N"/>
</dbReference>
<evidence type="ECO:0000256" key="1">
    <source>
        <dbReference type="ARBA" id="ARBA00004409"/>
    </source>
</evidence>
<sequence>MADAQASSSFANALTAWKDIKLHDLQRTMDAQGLEIVEGQKDSLVGRKKLAEQTREFKKVPDEEKGPVLKTLLKAYQTEIDNLTRRSKVAENAFLSVYKLLAEAPDPFPLLDAAVDQTARASEAKVLEMELARSKDEITSLKQQLVESQSVEKEKKKLADKVDRLEAKMEDMIHDRVSSKEAELHATYDERWRNYEEREKDLQRQVTVARSQLRELRTTADTNQARLFDHSQRQDQETVARLAEADLVAQDLERANARVAEVERRNEKLRAEIEAVRSGTETASRVGALEMQVSDLQNEATRLIRSLDSQKEAFESERSDLQKKIEQLEKDQAAKALEIKVLGEKVKQYADYDEIKRELEIMKYVEFAGMDLDDVPGESSDSVADLIRLPDPNADKANQHRGKPLENLLMAKNRKLQDEFTSLRVAHDELVSAHEGMLGEFEQLQARCEEQKQLVDKLENDLVRINESRNGGAAVGQGGQDAHAREDPLAGLQLGKKASSCAAQDAPPVQPHPFQSSAETSILPIITSQRDRFRQRNGELEEELRRQFNTITELRGEIKTLQTDNLKLYEKVRYLQSYRDEGMVARQQAGFSNVVRGDEELGMYHNKYEESMNPFEAFKGRERGRAIHGLNPLEKVLLSLSTVVLSNRITRNLFVLYAFGLHFFVLSTLYHYTQSADKALPVVQPPI</sequence>
<comment type="similarity">
    <text evidence="2">Belongs to the CASP family.</text>
</comment>
<feature type="domain" description="Cux N-terminal" evidence="13">
    <location>
        <begin position="5"/>
        <end position="118"/>
    </location>
</feature>
<dbReference type="PANTHER" id="PTHR14043:SF2">
    <property type="entry name" value="HOMEOBOX PROTEIN CUT"/>
    <property type="match status" value="1"/>
</dbReference>
<evidence type="ECO:0000256" key="5">
    <source>
        <dbReference type="ARBA" id="ARBA00022692"/>
    </source>
</evidence>
<keyword evidence="5" id="KW-0812">Transmembrane</keyword>
<evidence type="ECO:0000256" key="8">
    <source>
        <dbReference type="ARBA" id="ARBA00023054"/>
    </source>
</evidence>
<keyword evidence="9" id="KW-0472">Membrane</keyword>
<dbReference type="Proteomes" id="UP000321518">
    <property type="component" value="Unassembled WGS sequence"/>
</dbReference>
<protein>
    <recommendedName>
        <fullName evidence="3">Protein CASP</fullName>
    </recommendedName>
</protein>
<dbReference type="Pfam" id="PF25398">
    <property type="entry name" value="CUX1_N"/>
    <property type="match status" value="1"/>
</dbReference>
<evidence type="ECO:0000259" key="13">
    <source>
        <dbReference type="Pfam" id="PF25398"/>
    </source>
</evidence>
<reference evidence="14 15" key="1">
    <citation type="submission" date="2019-07" db="EMBL/GenBank/DDBJ databases">
        <title>Rhodotorula toruloides NBRC10032 genome sequencing.</title>
        <authorList>
            <person name="Shida Y."/>
            <person name="Takaku H."/>
            <person name="Ogasawara W."/>
            <person name="Mori K."/>
        </authorList>
    </citation>
    <scope>NUCLEOTIDE SEQUENCE [LARGE SCALE GENOMIC DNA]</scope>
    <source>
        <strain evidence="14 15">NBRC10032</strain>
    </source>
</reference>
<keyword evidence="8 10" id="KW-0175">Coiled coil</keyword>
<evidence type="ECO:0000256" key="9">
    <source>
        <dbReference type="ARBA" id="ARBA00023136"/>
    </source>
</evidence>
<accession>A0A511KEZ4</accession>
<evidence type="ECO:0000256" key="3">
    <source>
        <dbReference type="ARBA" id="ARBA00018691"/>
    </source>
</evidence>
<dbReference type="Gene3D" id="1.10.287.1490">
    <property type="match status" value="1"/>
</dbReference>
<evidence type="ECO:0000313" key="15">
    <source>
        <dbReference type="Proteomes" id="UP000321518"/>
    </source>
</evidence>
<dbReference type="GO" id="GO:0000139">
    <property type="term" value="C:Golgi membrane"/>
    <property type="evidence" value="ECO:0007669"/>
    <property type="project" value="UniProtKB-SubCell"/>
</dbReference>
<keyword evidence="4" id="KW-0813">Transport</keyword>
<evidence type="ECO:0000256" key="11">
    <source>
        <dbReference type="SAM" id="MobiDB-lite"/>
    </source>
</evidence>
<evidence type="ECO:0000256" key="6">
    <source>
        <dbReference type="ARBA" id="ARBA00022989"/>
    </source>
</evidence>
<proteinExistence type="inferred from homology"/>
<feature type="coiled-coil region" evidence="10">
    <location>
        <begin position="245"/>
        <end position="338"/>
    </location>
</feature>
<dbReference type="Pfam" id="PF08172">
    <property type="entry name" value="CASP_C"/>
    <property type="match status" value="1"/>
</dbReference>
<feature type="coiled-coil region" evidence="10">
    <location>
        <begin position="530"/>
        <end position="571"/>
    </location>
</feature>
<evidence type="ECO:0000256" key="7">
    <source>
        <dbReference type="ARBA" id="ARBA00023034"/>
    </source>
</evidence>
<gene>
    <name evidence="14" type="ORF">Rt10032_c04g2001</name>
</gene>
<evidence type="ECO:0000259" key="12">
    <source>
        <dbReference type="Pfam" id="PF08172"/>
    </source>
</evidence>
<dbReference type="GO" id="GO:0006891">
    <property type="term" value="P:intra-Golgi vesicle-mediated transport"/>
    <property type="evidence" value="ECO:0007669"/>
    <property type="project" value="InterPro"/>
</dbReference>
<dbReference type="EMBL" id="BJWK01000004">
    <property type="protein sequence ID" value="GEM07984.1"/>
    <property type="molecule type" value="Genomic_DNA"/>
</dbReference>
<dbReference type="AlphaFoldDB" id="A0A511KEZ4"/>